<proteinExistence type="predicted"/>
<protein>
    <submittedName>
        <fullName evidence="1">Uncharacterized protein</fullName>
    </submittedName>
</protein>
<sequence length="48" mass="5555">MEAGYEQGLVRILIDEGPLTEKLHRRLTEEKAVKGEVLVWARNHNLIE</sequence>
<dbReference type="RefSeq" id="WP_208311851.1">
    <property type="nucleotide sequence ID" value="NZ_JAELYA010000001.1"/>
</dbReference>
<dbReference type="Proteomes" id="UP000669060">
    <property type="component" value="Unassembled WGS sequence"/>
</dbReference>
<name>A0ABS3TK80_9PSED</name>
<accession>A0ABS3TK80</accession>
<organism evidence="1 2">
    <name type="scientific">Pseudomonas schmalbachii</name>
    <dbReference type="NCBI Taxonomy" id="2816993"/>
    <lineage>
        <taxon>Bacteria</taxon>
        <taxon>Pseudomonadati</taxon>
        <taxon>Pseudomonadota</taxon>
        <taxon>Gammaproteobacteria</taxon>
        <taxon>Pseudomonadales</taxon>
        <taxon>Pseudomonadaceae</taxon>
        <taxon>Pseudomonas</taxon>
    </lineage>
</organism>
<comment type="caution">
    <text evidence="1">The sequence shown here is derived from an EMBL/GenBank/DDBJ whole genome shotgun (WGS) entry which is preliminary data.</text>
</comment>
<gene>
    <name evidence="1" type="ORF">JFY56_02255</name>
</gene>
<keyword evidence="2" id="KW-1185">Reference proteome</keyword>
<reference evidence="1 2" key="1">
    <citation type="submission" date="2020-12" db="EMBL/GenBank/DDBJ databases">
        <title>Pseudomonas schmalbachii sp. nov. isolated from millipede gut.</title>
        <authorList>
            <person name="Shelomi M."/>
        </authorList>
    </citation>
    <scope>NUCLEOTIDE SEQUENCE [LARGE SCALE GENOMIC DNA]</scope>
    <source>
        <strain evidence="1 2">Milli4</strain>
    </source>
</reference>
<evidence type="ECO:0000313" key="1">
    <source>
        <dbReference type="EMBL" id="MBO3274045.1"/>
    </source>
</evidence>
<dbReference type="EMBL" id="JAELYA010000001">
    <property type="protein sequence ID" value="MBO3274045.1"/>
    <property type="molecule type" value="Genomic_DNA"/>
</dbReference>
<evidence type="ECO:0000313" key="2">
    <source>
        <dbReference type="Proteomes" id="UP000669060"/>
    </source>
</evidence>